<reference evidence="1" key="1">
    <citation type="journal article" date="2014" name="Front. Microbiol.">
        <title>High frequency of phylogenetically diverse reductive dehalogenase-homologous genes in deep subseafloor sedimentary metagenomes.</title>
        <authorList>
            <person name="Kawai M."/>
            <person name="Futagami T."/>
            <person name="Toyoda A."/>
            <person name="Takaki Y."/>
            <person name="Nishi S."/>
            <person name="Hori S."/>
            <person name="Arai W."/>
            <person name="Tsubouchi T."/>
            <person name="Morono Y."/>
            <person name="Uchiyama I."/>
            <person name="Ito T."/>
            <person name="Fujiyama A."/>
            <person name="Inagaki F."/>
            <person name="Takami H."/>
        </authorList>
    </citation>
    <scope>NUCLEOTIDE SEQUENCE</scope>
    <source>
        <strain evidence="1">Expedition CK06-06</strain>
    </source>
</reference>
<feature type="non-terminal residue" evidence="1">
    <location>
        <position position="112"/>
    </location>
</feature>
<dbReference type="Gene3D" id="3.40.50.1240">
    <property type="entry name" value="Phosphoglycerate mutase-like"/>
    <property type="match status" value="1"/>
</dbReference>
<dbReference type="InterPro" id="IPR029033">
    <property type="entry name" value="His_PPase_superfam"/>
</dbReference>
<proteinExistence type="predicted"/>
<dbReference type="AlphaFoldDB" id="X0TSU4"/>
<evidence type="ECO:0000313" key="1">
    <source>
        <dbReference type="EMBL" id="GAF96633.1"/>
    </source>
</evidence>
<protein>
    <submittedName>
        <fullName evidence="1">Uncharacterized protein</fullName>
    </submittedName>
</protein>
<dbReference type="Pfam" id="PF00300">
    <property type="entry name" value="His_Phos_1"/>
    <property type="match status" value="1"/>
</dbReference>
<gene>
    <name evidence="1" type="ORF">S01H1_26392</name>
</gene>
<dbReference type="EMBL" id="BARS01015995">
    <property type="protein sequence ID" value="GAF96633.1"/>
    <property type="molecule type" value="Genomic_DNA"/>
</dbReference>
<dbReference type="SUPFAM" id="SSF53254">
    <property type="entry name" value="Phosphoglycerate mutase-like"/>
    <property type="match status" value="1"/>
</dbReference>
<sequence>MNDCVIYLICRGRTTNDDLPWPMLLGRRLDARLTITDRLQSMAQAMHQRNLHTIYTSPSPRAMATARLIMKGCDDANLRITAALAAVDYGRWEGLTWREVMANDAETYAQHL</sequence>
<dbReference type="InterPro" id="IPR013078">
    <property type="entry name" value="His_Pase_superF_clade-1"/>
</dbReference>
<name>X0TSU4_9ZZZZ</name>
<organism evidence="1">
    <name type="scientific">marine sediment metagenome</name>
    <dbReference type="NCBI Taxonomy" id="412755"/>
    <lineage>
        <taxon>unclassified sequences</taxon>
        <taxon>metagenomes</taxon>
        <taxon>ecological metagenomes</taxon>
    </lineage>
</organism>
<accession>X0TSU4</accession>
<comment type="caution">
    <text evidence="1">The sequence shown here is derived from an EMBL/GenBank/DDBJ whole genome shotgun (WGS) entry which is preliminary data.</text>
</comment>